<evidence type="ECO:0000313" key="3">
    <source>
        <dbReference type="EMBL" id="GHO58885.1"/>
    </source>
</evidence>
<evidence type="ECO:0000256" key="1">
    <source>
        <dbReference type="ARBA" id="ARBA00022723"/>
    </source>
</evidence>
<dbReference type="InterPro" id="IPR014710">
    <property type="entry name" value="RmlC-like_jellyroll"/>
</dbReference>
<dbReference type="Pfam" id="PF07883">
    <property type="entry name" value="Cupin_2"/>
    <property type="match status" value="1"/>
</dbReference>
<evidence type="ECO:0000259" key="2">
    <source>
        <dbReference type="Pfam" id="PF07883"/>
    </source>
</evidence>
<accession>A0ABQ3V322</accession>
<dbReference type="RefSeq" id="WP_236038806.1">
    <property type="nucleotide sequence ID" value="NZ_BNJG01000003.1"/>
</dbReference>
<proteinExistence type="predicted"/>
<feature type="domain" description="Cupin type-2" evidence="2">
    <location>
        <begin position="36"/>
        <end position="101"/>
    </location>
</feature>
<evidence type="ECO:0000313" key="4">
    <source>
        <dbReference type="Proteomes" id="UP000654345"/>
    </source>
</evidence>
<gene>
    <name evidence="3" type="ORF">KSB_73600</name>
</gene>
<protein>
    <recommendedName>
        <fullName evidence="2">Cupin type-2 domain-containing protein</fullName>
    </recommendedName>
</protein>
<name>A0ABQ3V322_9CHLR</name>
<dbReference type="InterPro" id="IPR011051">
    <property type="entry name" value="RmlC_Cupin_sf"/>
</dbReference>
<reference evidence="3 4" key="1">
    <citation type="journal article" date="2021" name="Int. J. Syst. Evol. Microbiol.">
        <title>Reticulibacter mediterranei gen. nov., sp. nov., within the new family Reticulibacteraceae fam. nov., and Ktedonospora formicarum gen. nov., sp. nov., Ktedonobacter robiniae sp. nov., Dictyobacter formicarum sp. nov. and Dictyobacter arantiisoli sp. nov., belonging to the class Ktedonobacteria.</title>
        <authorList>
            <person name="Yabe S."/>
            <person name="Zheng Y."/>
            <person name="Wang C.M."/>
            <person name="Sakai Y."/>
            <person name="Abe K."/>
            <person name="Yokota A."/>
            <person name="Donadio S."/>
            <person name="Cavaletti L."/>
            <person name="Monciardini P."/>
        </authorList>
    </citation>
    <scope>NUCLEOTIDE SEQUENCE [LARGE SCALE GENOMIC DNA]</scope>
    <source>
        <strain evidence="3 4">SOSP1-30</strain>
    </source>
</reference>
<dbReference type="PANTHER" id="PTHR35848">
    <property type="entry name" value="OXALATE-BINDING PROTEIN"/>
    <property type="match status" value="1"/>
</dbReference>
<organism evidence="3 4">
    <name type="scientific">Ktedonobacter robiniae</name>
    <dbReference type="NCBI Taxonomy" id="2778365"/>
    <lineage>
        <taxon>Bacteria</taxon>
        <taxon>Bacillati</taxon>
        <taxon>Chloroflexota</taxon>
        <taxon>Ktedonobacteria</taxon>
        <taxon>Ktedonobacterales</taxon>
        <taxon>Ktedonobacteraceae</taxon>
        <taxon>Ktedonobacter</taxon>
    </lineage>
</organism>
<comment type="caution">
    <text evidence="3">The sequence shown here is derived from an EMBL/GenBank/DDBJ whole genome shotgun (WGS) entry which is preliminary data.</text>
</comment>
<dbReference type="PANTHER" id="PTHR35848:SF6">
    <property type="entry name" value="CUPIN TYPE-2 DOMAIN-CONTAINING PROTEIN"/>
    <property type="match status" value="1"/>
</dbReference>
<keyword evidence="1" id="KW-0479">Metal-binding</keyword>
<dbReference type="InterPro" id="IPR051610">
    <property type="entry name" value="GPI/OXD"/>
</dbReference>
<dbReference type="EMBL" id="BNJG01000003">
    <property type="protein sequence ID" value="GHO58885.1"/>
    <property type="molecule type" value="Genomic_DNA"/>
</dbReference>
<dbReference type="InterPro" id="IPR013096">
    <property type="entry name" value="Cupin_2"/>
</dbReference>
<keyword evidence="4" id="KW-1185">Reference proteome</keyword>
<dbReference type="Proteomes" id="UP000654345">
    <property type="component" value="Unassembled WGS sequence"/>
</dbReference>
<sequence length="112" mass="12592">MPEKQAFTLADIFAAREQAGKLYHEFLREPSMSVGLYQLEVGASDPQQPHTEDELYYIVQGRGQLQVAQEHIAVEPGSLVFVPANMEHRFHSITEALSVLVFFAPAEYSQRG</sequence>
<dbReference type="Gene3D" id="2.60.120.10">
    <property type="entry name" value="Jelly Rolls"/>
    <property type="match status" value="1"/>
</dbReference>
<dbReference type="SUPFAM" id="SSF51182">
    <property type="entry name" value="RmlC-like cupins"/>
    <property type="match status" value="1"/>
</dbReference>